<dbReference type="Proteomes" id="UP000663828">
    <property type="component" value="Unassembled WGS sequence"/>
</dbReference>
<protein>
    <recommendedName>
        <fullName evidence="3">F-box domain-containing protein</fullName>
    </recommendedName>
</protein>
<gene>
    <name evidence="1" type="ORF">XAT740_LOCUS49259</name>
</gene>
<accession>A0A816BV32</accession>
<dbReference type="AlphaFoldDB" id="A0A816BV32"/>
<comment type="caution">
    <text evidence="1">The sequence shown here is derived from an EMBL/GenBank/DDBJ whole genome shotgun (WGS) entry which is preliminary data.</text>
</comment>
<sequence>MSDIQHSCIELLPDEIFLDIFSYFYFDELFPPWVNLNSRINHILRSTRSKLFISSNSDLKKKARKVNYPSKWSDTVICFTDYREDHENYVTSTIPMDLRPLVNLRRLSLKYCSWGQYSNICSANFPYLKRLDIGDYETPFSFWERILFKDNPFPFLTTITGVQLEKDENFQMDKTTNTMIQHVGFSHQLKLPFAPFITFISRLPNLISLRANVAEFTRAVPPPQITTKIRHMSIFLQQKTTLDEIEFLVQISPIKRLYLEIGSEGYWYGPESKLCDFVRLAKILNNCQTLVEVEVVGWYFNGHVNIPEVCQLSQWFTQLHIGTGYQDRKSLQTPTTSRQRKFVCKPPFNEHFRY</sequence>
<dbReference type="SUPFAM" id="SSF52058">
    <property type="entry name" value="L domain-like"/>
    <property type="match status" value="1"/>
</dbReference>
<proteinExistence type="predicted"/>
<organism evidence="1 2">
    <name type="scientific">Adineta ricciae</name>
    <name type="common">Rotifer</name>
    <dbReference type="NCBI Taxonomy" id="249248"/>
    <lineage>
        <taxon>Eukaryota</taxon>
        <taxon>Metazoa</taxon>
        <taxon>Spiralia</taxon>
        <taxon>Gnathifera</taxon>
        <taxon>Rotifera</taxon>
        <taxon>Eurotatoria</taxon>
        <taxon>Bdelloidea</taxon>
        <taxon>Adinetida</taxon>
        <taxon>Adinetidae</taxon>
        <taxon>Adineta</taxon>
    </lineage>
</organism>
<dbReference type="EMBL" id="CAJNOR010007251">
    <property type="protein sequence ID" value="CAF1613712.1"/>
    <property type="molecule type" value="Genomic_DNA"/>
</dbReference>
<reference evidence="1" key="1">
    <citation type="submission" date="2021-02" db="EMBL/GenBank/DDBJ databases">
        <authorList>
            <person name="Nowell W R."/>
        </authorList>
    </citation>
    <scope>NUCLEOTIDE SEQUENCE</scope>
</reference>
<keyword evidence="2" id="KW-1185">Reference proteome</keyword>
<name>A0A816BV32_ADIRI</name>
<evidence type="ECO:0008006" key="3">
    <source>
        <dbReference type="Google" id="ProtNLM"/>
    </source>
</evidence>
<evidence type="ECO:0000313" key="1">
    <source>
        <dbReference type="EMBL" id="CAF1613712.1"/>
    </source>
</evidence>
<evidence type="ECO:0000313" key="2">
    <source>
        <dbReference type="Proteomes" id="UP000663828"/>
    </source>
</evidence>